<dbReference type="InterPro" id="IPR003594">
    <property type="entry name" value="HATPase_dom"/>
</dbReference>
<dbReference type="Gene3D" id="1.10.287.130">
    <property type="match status" value="1"/>
</dbReference>
<keyword evidence="7" id="KW-0812">Transmembrane</keyword>
<keyword evidence="5 9" id="KW-0418">Kinase</keyword>
<feature type="domain" description="Histidine kinase" evidence="8">
    <location>
        <begin position="207"/>
        <end position="421"/>
    </location>
</feature>
<dbReference type="InterPro" id="IPR003661">
    <property type="entry name" value="HisK_dim/P_dom"/>
</dbReference>
<keyword evidence="7" id="KW-1133">Transmembrane helix</keyword>
<dbReference type="SMART" id="SM00387">
    <property type="entry name" value="HATPase_c"/>
    <property type="match status" value="1"/>
</dbReference>
<dbReference type="PRINTS" id="PR00344">
    <property type="entry name" value="BCTRLSENSOR"/>
</dbReference>
<dbReference type="GO" id="GO:0016036">
    <property type="term" value="P:cellular response to phosphate starvation"/>
    <property type="evidence" value="ECO:0007669"/>
    <property type="project" value="TreeGrafter"/>
</dbReference>
<dbReference type="PANTHER" id="PTHR45453">
    <property type="entry name" value="PHOSPHATE REGULON SENSOR PROTEIN PHOR"/>
    <property type="match status" value="1"/>
</dbReference>
<evidence type="ECO:0000256" key="5">
    <source>
        <dbReference type="ARBA" id="ARBA00022777"/>
    </source>
</evidence>
<keyword evidence="10" id="KW-1185">Reference proteome</keyword>
<dbReference type="InterPro" id="IPR005467">
    <property type="entry name" value="His_kinase_dom"/>
</dbReference>
<dbReference type="EC" id="2.7.13.3" evidence="2"/>
<dbReference type="PROSITE" id="PS50109">
    <property type="entry name" value="HIS_KIN"/>
    <property type="match status" value="1"/>
</dbReference>
<evidence type="ECO:0000313" key="9">
    <source>
        <dbReference type="EMBL" id="SFZ89943.1"/>
    </source>
</evidence>
<dbReference type="InterPro" id="IPR036097">
    <property type="entry name" value="HisK_dim/P_sf"/>
</dbReference>
<proteinExistence type="predicted"/>
<dbReference type="SUPFAM" id="SSF55874">
    <property type="entry name" value="ATPase domain of HSP90 chaperone/DNA topoisomerase II/histidine kinase"/>
    <property type="match status" value="1"/>
</dbReference>
<keyword evidence="3" id="KW-0597">Phosphoprotein</keyword>
<dbReference type="SMART" id="SM00388">
    <property type="entry name" value="HisKA"/>
    <property type="match status" value="1"/>
</dbReference>
<dbReference type="InterPro" id="IPR050351">
    <property type="entry name" value="BphY/WalK/GraS-like"/>
</dbReference>
<dbReference type="SUPFAM" id="SSF47384">
    <property type="entry name" value="Homodimeric domain of signal transducing histidine kinase"/>
    <property type="match status" value="1"/>
</dbReference>
<dbReference type="Pfam" id="PF02518">
    <property type="entry name" value="HATPase_c"/>
    <property type="match status" value="1"/>
</dbReference>
<feature type="transmembrane region" description="Helical" evidence="7">
    <location>
        <begin position="7"/>
        <end position="26"/>
    </location>
</feature>
<accession>A0A1K2IC18</accession>
<keyword evidence="7" id="KW-0472">Membrane</keyword>
<sequence length="423" mass="48608">MKRRSVYIVIFIVAILGLFFIQYKYLKIGVSLATVQFKKNIDVASKNIKNDLADENQLTFLVGKAITNDDTNFKLSIDSIQDASKYFLKDFISYRLKLNGIDTDFSYRLIAKDSSFSLKSPNQFNTSENLLTFPIQLKGYLPETAGKDTLLELQFKNINSYLLSQLNGLTIPSLLFMLIIIIIFIWFLRSIYWQRQVITTTNSFINNLTHELKTPVFSINLASKMLEKDLDTTKKPLLKIIRQQTERLNKHIDKVLELGKLEFQPKLFNLKKTDFKPNLIEICQNFETLSNLNNITFTYNLEEGSFLIKSEINHLENAISNILDNAQKYSENPIIKLNASKHKNQLLISISDNGVGINKKDKDLIFKKYYRVSNEDVHKVKGYGLGLSYVKEVVKKHKGKVKIDSNVGVGTIVTIFIPLIHEK</sequence>
<dbReference type="GO" id="GO:0005886">
    <property type="term" value="C:plasma membrane"/>
    <property type="evidence" value="ECO:0007669"/>
    <property type="project" value="TreeGrafter"/>
</dbReference>
<keyword evidence="4" id="KW-0808">Transferase</keyword>
<evidence type="ECO:0000256" key="1">
    <source>
        <dbReference type="ARBA" id="ARBA00000085"/>
    </source>
</evidence>
<evidence type="ECO:0000256" key="2">
    <source>
        <dbReference type="ARBA" id="ARBA00012438"/>
    </source>
</evidence>
<dbReference type="CDD" id="cd00082">
    <property type="entry name" value="HisKA"/>
    <property type="match status" value="1"/>
</dbReference>
<dbReference type="GO" id="GO:0004721">
    <property type="term" value="F:phosphoprotein phosphatase activity"/>
    <property type="evidence" value="ECO:0007669"/>
    <property type="project" value="TreeGrafter"/>
</dbReference>
<protein>
    <recommendedName>
        <fullName evidence="2">histidine kinase</fullName>
        <ecNumber evidence="2">2.7.13.3</ecNumber>
    </recommendedName>
</protein>
<gene>
    <name evidence="9" type="ORF">SAMN05428642_101651</name>
</gene>
<evidence type="ECO:0000256" key="6">
    <source>
        <dbReference type="ARBA" id="ARBA00023012"/>
    </source>
</evidence>
<evidence type="ECO:0000256" key="4">
    <source>
        <dbReference type="ARBA" id="ARBA00022679"/>
    </source>
</evidence>
<dbReference type="GO" id="GO:0000155">
    <property type="term" value="F:phosphorelay sensor kinase activity"/>
    <property type="evidence" value="ECO:0007669"/>
    <property type="project" value="InterPro"/>
</dbReference>
<dbReference type="InterPro" id="IPR004358">
    <property type="entry name" value="Sig_transdc_His_kin-like_C"/>
</dbReference>
<dbReference type="Proteomes" id="UP000182544">
    <property type="component" value="Unassembled WGS sequence"/>
</dbReference>
<dbReference type="EMBL" id="FPKV01000001">
    <property type="protein sequence ID" value="SFZ89943.1"/>
    <property type="molecule type" value="Genomic_DNA"/>
</dbReference>
<dbReference type="PANTHER" id="PTHR45453:SF1">
    <property type="entry name" value="PHOSPHATE REGULON SENSOR PROTEIN PHOR"/>
    <property type="match status" value="1"/>
</dbReference>
<dbReference type="OrthoDB" id="1933776at2"/>
<comment type="catalytic activity">
    <reaction evidence="1">
        <text>ATP + protein L-histidine = ADP + protein N-phospho-L-histidine.</text>
        <dbReference type="EC" id="2.7.13.3"/>
    </reaction>
</comment>
<dbReference type="Pfam" id="PF00512">
    <property type="entry name" value="HisKA"/>
    <property type="match status" value="1"/>
</dbReference>
<organism evidence="9 10">
    <name type="scientific">Flaviramulus basaltis</name>
    <dbReference type="NCBI Taxonomy" id="369401"/>
    <lineage>
        <taxon>Bacteria</taxon>
        <taxon>Pseudomonadati</taxon>
        <taxon>Bacteroidota</taxon>
        <taxon>Flavobacteriia</taxon>
        <taxon>Flavobacteriales</taxon>
        <taxon>Flavobacteriaceae</taxon>
        <taxon>Flaviramulus</taxon>
    </lineage>
</organism>
<evidence type="ECO:0000313" key="10">
    <source>
        <dbReference type="Proteomes" id="UP000182544"/>
    </source>
</evidence>
<dbReference type="Gene3D" id="3.30.565.10">
    <property type="entry name" value="Histidine kinase-like ATPase, C-terminal domain"/>
    <property type="match status" value="1"/>
</dbReference>
<feature type="transmembrane region" description="Helical" evidence="7">
    <location>
        <begin position="169"/>
        <end position="188"/>
    </location>
</feature>
<dbReference type="InterPro" id="IPR036890">
    <property type="entry name" value="HATPase_C_sf"/>
</dbReference>
<dbReference type="STRING" id="369401.SAMN05428642_101651"/>
<dbReference type="AlphaFoldDB" id="A0A1K2IC18"/>
<dbReference type="RefSeq" id="WP_072400301.1">
    <property type="nucleotide sequence ID" value="NZ_FPKV01000001.1"/>
</dbReference>
<reference evidence="9 10" key="1">
    <citation type="submission" date="2016-10" db="EMBL/GenBank/DDBJ databases">
        <authorList>
            <person name="de Groot N.N."/>
        </authorList>
    </citation>
    <scope>NUCLEOTIDE SEQUENCE [LARGE SCALE GENOMIC DNA]</scope>
    <source>
        <strain evidence="9 10">DSM 18180</strain>
    </source>
</reference>
<evidence type="ECO:0000256" key="3">
    <source>
        <dbReference type="ARBA" id="ARBA00022553"/>
    </source>
</evidence>
<keyword evidence="6" id="KW-0902">Two-component regulatory system</keyword>
<evidence type="ECO:0000256" key="7">
    <source>
        <dbReference type="SAM" id="Phobius"/>
    </source>
</evidence>
<name>A0A1K2IC18_9FLAO</name>
<evidence type="ECO:0000259" key="8">
    <source>
        <dbReference type="PROSITE" id="PS50109"/>
    </source>
</evidence>